<dbReference type="EMBL" id="CALNXJ010000044">
    <property type="protein sequence ID" value="CAH3148221.1"/>
    <property type="molecule type" value="Genomic_DNA"/>
</dbReference>
<dbReference type="Pfam" id="PF00630">
    <property type="entry name" value="Filamin"/>
    <property type="match status" value="1"/>
</dbReference>
<name>A0AAU9XHX1_9CNID</name>
<evidence type="ECO:0000256" key="5">
    <source>
        <dbReference type="PROSITE-ProRule" id="PRU00087"/>
    </source>
</evidence>
<dbReference type="InterPro" id="IPR017868">
    <property type="entry name" value="Filamin/ABP280_repeat-like"/>
</dbReference>
<keyword evidence="2" id="KW-0677">Repeat</keyword>
<dbReference type="Gene3D" id="2.120.10.30">
    <property type="entry name" value="TolB, C-terminal domain"/>
    <property type="match status" value="1"/>
</dbReference>
<dbReference type="AlphaFoldDB" id="A0AAU9XHX1"/>
<dbReference type="GO" id="GO:0008270">
    <property type="term" value="F:zinc ion binding"/>
    <property type="evidence" value="ECO:0007669"/>
    <property type="project" value="UniProtKB-KW"/>
</dbReference>
<dbReference type="InterPro" id="IPR013783">
    <property type="entry name" value="Ig-like_fold"/>
</dbReference>
<dbReference type="PANTHER" id="PTHR24104:SF57">
    <property type="entry name" value="BEE-MILK PROTEIN"/>
    <property type="match status" value="1"/>
</dbReference>
<dbReference type="Gene3D" id="2.60.40.10">
    <property type="entry name" value="Immunoglobulins"/>
    <property type="match status" value="1"/>
</dbReference>
<dbReference type="Proteomes" id="UP001159428">
    <property type="component" value="Unassembled WGS sequence"/>
</dbReference>
<feature type="repeat" description="NHL" evidence="6">
    <location>
        <begin position="278"/>
        <end position="310"/>
    </location>
</feature>
<dbReference type="GO" id="GO:0061630">
    <property type="term" value="F:ubiquitin protein ligase activity"/>
    <property type="evidence" value="ECO:0007669"/>
    <property type="project" value="TreeGrafter"/>
</dbReference>
<dbReference type="InterPro" id="IPR014756">
    <property type="entry name" value="Ig_E-set"/>
</dbReference>
<proteinExistence type="predicted"/>
<dbReference type="SMART" id="SM00557">
    <property type="entry name" value="IG_FLMN"/>
    <property type="match status" value="1"/>
</dbReference>
<dbReference type="GO" id="GO:0043161">
    <property type="term" value="P:proteasome-mediated ubiquitin-dependent protein catabolic process"/>
    <property type="evidence" value="ECO:0007669"/>
    <property type="project" value="TreeGrafter"/>
</dbReference>
<dbReference type="InterPro" id="IPR050952">
    <property type="entry name" value="TRIM-NHL_E3_ligases"/>
</dbReference>
<feature type="repeat" description="Filamin" evidence="5">
    <location>
        <begin position="99"/>
        <end position="201"/>
    </location>
</feature>
<accession>A0AAU9XHX1</accession>
<gene>
    <name evidence="7" type="ORF">PMEA_00023776</name>
</gene>
<dbReference type="PROSITE" id="PS50194">
    <property type="entry name" value="FILAMIN_REPEAT"/>
    <property type="match status" value="1"/>
</dbReference>
<dbReference type="InterPro" id="IPR001258">
    <property type="entry name" value="NHL_repeat"/>
</dbReference>
<comment type="caution">
    <text evidence="7">The sequence shown here is derived from an EMBL/GenBank/DDBJ whole genome shotgun (WGS) entry which is preliminary data.</text>
</comment>
<keyword evidence="8" id="KW-1185">Reference proteome</keyword>
<protein>
    <submittedName>
        <fullName evidence="7">Uncharacterized protein</fullName>
    </submittedName>
</protein>
<dbReference type="InterPro" id="IPR011042">
    <property type="entry name" value="6-blade_b-propeller_TolB-like"/>
</dbReference>
<keyword evidence="1" id="KW-0479">Metal-binding</keyword>
<evidence type="ECO:0000313" key="8">
    <source>
        <dbReference type="Proteomes" id="UP001159428"/>
    </source>
</evidence>
<evidence type="ECO:0000256" key="3">
    <source>
        <dbReference type="ARBA" id="ARBA00022771"/>
    </source>
</evidence>
<dbReference type="PANTHER" id="PTHR24104">
    <property type="entry name" value="E3 UBIQUITIN-PROTEIN LIGASE NHLRC1-RELATED"/>
    <property type="match status" value="1"/>
</dbReference>
<keyword evidence="3" id="KW-0863">Zinc-finger</keyword>
<evidence type="ECO:0000313" key="7">
    <source>
        <dbReference type="EMBL" id="CAH3148221.1"/>
    </source>
</evidence>
<dbReference type="PROSITE" id="PS51125">
    <property type="entry name" value="NHL"/>
    <property type="match status" value="1"/>
</dbReference>
<keyword evidence="4" id="KW-0862">Zinc</keyword>
<dbReference type="GO" id="GO:0000209">
    <property type="term" value="P:protein polyubiquitination"/>
    <property type="evidence" value="ECO:0007669"/>
    <property type="project" value="TreeGrafter"/>
</dbReference>
<dbReference type="SUPFAM" id="SSF101898">
    <property type="entry name" value="NHL repeat"/>
    <property type="match status" value="1"/>
</dbReference>
<evidence type="ECO:0000256" key="4">
    <source>
        <dbReference type="ARBA" id="ARBA00022833"/>
    </source>
</evidence>
<sequence length="353" mass="40156">MVTELDVLEEAQQRDYTGQVESLETSVDELKISVRNCEEMLRGDTTIETLKSQQAKIERFKGVLRATKMDVFKPCHVFYLKDTNYVQNLTSTDPGKVFVSKTDPLRSYVKGYDSVIAEAGCTKIFDIKTIDSNGKQCYHKIDEIKVTVRSPVEGDLATMIDNWMSPGTYRVRYTPNRVGEHEVTVFVNDQPLPCSPWRVHVAPHRYRFSCDFQPLRKAKLREPCAISFRVPDCDESPWEAVSHQDMFFVSYPTAGCVKTFNKDGDFLYDIGNEIAGEGQLSKPRGLGVDTYNNLVVCDEENKALKVFKLNGTFLNMASNKNLDCPWCIAVSSCTRWPLLYITDPKKKSIVTFE</sequence>
<dbReference type="SUPFAM" id="SSF81296">
    <property type="entry name" value="E set domains"/>
    <property type="match status" value="1"/>
</dbReference>
<evidence type="ECO:0000256" key="2">
    <source>
        <dbReference type="ARBA" id="ARBA00022737"/>
    </source>
</evidence>
<reference evidence="7 8" key="1">
    <citation type="submission" date="2022-05" db="EMBL/GenBank/DDBJ databases">
        <authorList>
            <consortium name="Genoscope - CEA"/>
            <person name="William W."/>
        </authorList>
    </citation>
    <scope>NUCLEOTIDE SEQUENCE [LARGE SCALE GENOMIC DNA]</scope>
</reference>
<evidence type="ECO:0000256" key="6">
    <source>
        <dbReference type="PROSITE-ProRule" id="PRU00504"/>
    </source>
</evidence>
<evidence type="ECO:0000256" key="1">
    <source>
        <dbReference type="ARBA" id="ARBA00022723"/>
    </source>
</evidence>
<organism evidence="7 8">
    <name type="scientific">Pocillopora meandrina</name>
    <dbReference type="NCBI Taxonomy" id="46732"/>
    <lineage>
        <taxon>Eukaryota</taxon>
        <taxon>Metazoa</taxon>
        <taxon>Cnidaria</taxon>
        <taxon>Anthozoa</taxon>
        <taxon>Hexacorallia</taxon>
        <taxon>Scleractinia</taxon>
        <taxon>Astrocoeniina</taxon>
        <taxon>Pocilloporidae</taxon>
        <taxon>Pocillopora</taxon>
    </lineage>
</organism>
<dbReference type="InterPro" id="IPR001298">
    <property type="entry name" value="Filamin/ABP280_rpt"/>
</dbReference>